<comment type="caution">
    <text evidence="4">The sequence shown here is derived from an EMBL/GenBank/DDBJ whole genome shotgun (WGS) entry which is preliminary data.</text>
</comment>
<name>A0A2N7TXU0_9GAMM</name>
<keyword evidence="2" id="KW-0812">Transmembrane</keyword>
<protein>
    <recommendedName>
        <fullName evidence="3">GGDEF domain-containing protein</fullName>
    </recommendedName>
</protein>
<evidence type="ECO:0000313" key="5">
    <source>
        <dbReference type="Proteomes" id="UP000235803"/>
    </source>
</evidence>
<evidence type="ECO:0000313" key="4">
    <source>
        <dbReference type="EMBL" id="PMR72989.1"/>
    </source>
</evidence>
<sequence>MPHKTLDIGRDTTLYMAAVLILMGGAGLLTHWLGIVYPLRSVLLPDTPHDEQADMAQCLLRLVARPYRIDDHELYLSASIGIAMSHDAIDQPMKLIQQADMAMYRAKQQGRNAYQWFTREITRRVNERLAMRNKLQEAIDGKRFELHYQPLYDRRLRGSPAALESPGKGVCAAERVHPGGGGDRPGHADQPVDARASVSRHALPRLTGGRGPEGGGEPLSRAVPSHGVPEDVEPFAGQLEASLKAGRLSESDMP</sequence>
<organism evidence="4 5">
    <name type="scientific">Billgrantia endophytica</name>
    <dbReference type="NCBI Taxonomy" id="2033802"/>
    <lineage>
        <taxon>Bacteria</taxon>
        <taxon>Pseudomonadati</taxon>
        <taxon>Pseudomonadota</taxon>
        <taxon>Gammaproteobacteria</taxon>
        <taxon>Oceanospirillales</taxon>
        <taxon>Halomonadaceae</taxon>
        <taxon>Billgrantia</taxon>
    </lineage>
</organism>
<feature type="compositionally biased region" description="Gly residues" evidence="1">
    <location>
        <begin position="208"/>
        <end position="217"/>
    </location>
</feature>
<dbReference type="Gene3D" id="3.30.70.270">
    <property type="match status" value="1"/>
</dbReference>
<dbReference type="PANTHER" id="PTHR46663">
    <property type="entry name" value="DIGUANYLATE CYCLASE DGCT-RELATED"/>
    <property type="match status" value="1"/>
</dbReference>
<dbReference type="Proteomes" id="UP000235803">
    <property type="component" value="Unassembled WGS sequence"/>
</dbReference>
<dbReference type="AlphaFoldDB" id="A0A2N7TXU0"/>
<dbReference type="SUPFAM" id="SSF55073">
    <property type="entry name" value="Nucleotide cyclase"/>
    <property type="match status" value="1"/>
</dbReference>
<keyword evidence="5" id="KW-1185">Reference proteome</keyword>
<feature type="domain" description="GGDEF" evidence="3">
    <location>
        <begin position="1"/>
        <end position="119"/>
    </location>
</feature>
<accession>A0A2N7TXU0</accession>
<feature type="region of interest" description="Disordered" evidence="1">
    <location>
        <begin position="159"/>
        <end position="254"/>
    </location>
</feature>
<proteinExistence type="predicted"/>
<evidence type="ECO:0000256" key="2">
    <source>
        <dbReference type="SAM" id="Phobius"/>
    </source>
</evidence>
<dbReference type="InterPro" id="IPR043128">
    <property type="entry name" value="Rev_trsase/Diguanyl_cyclase"/>
</dbReference>
<dbReference type="Pfam" id="PF00990">
    <property type="entry name" value="GGDEF"/>
    <property type="match status" value="1"/>
</dbReference>
<dbReference type="EMBL" id="PNRF01000039">
    <property type="protein sequence ID" value="PMR72989.1"/>
    <property type="molecule type" value="Genomic_DNA"/>
</dbReference>
<dbReference type="InterPro" id="IPR029787">
    <property type="entry name" value="Nucleotide_cyclase"/>
</dbReference>
<dbReference type="PROSITE" id="PS50887">
    <property type="entry name" value="GGDEF"/>
    <property type="match status" value="1"/>
</dbReference>
<evidence type="ECO:0000256" key="1">
    <source>
        <dbReference type="SAM" id="MobiDB-lite"/>
    </source>
</evidence>
<dbReference type="InterPro" id="IPR000160">
    <property type="entry name" value="GGDEF_dom"/>
</dbReference>
<dbReference type="RefSeq" id="WP_102654989.1">
    <property type="nucleotide sequence ID" value="NZ_PNRF01000039.1"/>
</dbReference>
<evidence type="ECO:0000259" key="3">
    <source>
        <dbReference type="PROSITE" id="PS50887"/>
    </source>
</evidence>
<feature type="transmembrane region" description="Helical" evidence="2">
    <location>
        <begin position="12"/>
        <end position="33"/>
    </location>
</feature>
<dbReference type="PANTHER" id="PTHR46663:SF3">
    <property type="entry name" value="SLL0267 PROTEIN"/>
    <property type="match status" value="1"/>
</dbReference>
<keyword evidence="2" id="KW-0472">Membrane</keyword>
<reference evidence="4 5" key="1">
    <citation type="submission" date="2018-01" db="EMBL/GenBank/DDBJ databases">
        <title>Halomonas endophytica sp. nov., isolated from storage liquid in the stems of Populus euphratica.</title>
        <authorList>
            <person name="Chen C."/>
        </authorList>
    </citation>
    <scope>NUCLEOTIDE SEQUENCE [LARGE SCALE GENOMIC DNA]</scope>
    <source>
        <strain evidence="4 5">MC28</strain>
    </source>
</reference>
<keyword evidence="2" id="KW-1133">Transmembrane helix</keyword>
<dbReference type="OrthoDB" id="9804951at2"/>
<gene>
    <name evidence="4" type="ORF">C1H69_19145</name>
</gene>
<dbReference type="CDD" id="cd01949">
    <property type="entry name" value="GGDEF"/>
    <property type="match status" value="1"/>
</dbReference>
<dbReference type="InterPro" id="IPR052163">
    <property type="entry name" value="DGC-Regulatory_Protein"/>
</dbReference>